<dbReference type="InterPro" id="IPR001387">
    <property type="entry name" value="Cro/C1-type_HTH"/>
</dbReference>
<comment type="caution">
    <text evidence="2">The sequence shown here is derived from an EMBL/GenBank/DDBJ whole genome shotgun (WGS) entry which is preliminary data.</text>
</comment>
<feature type="domain" description="HTH cro/C1-type" evidence="1">
    <location>
        <begin position="18"/>
        <end position="59"/>
    </location>
</feature>
<proteinExistence type="predicted"/>
<dbReference type="AlphaFoldDB" id="A0A418NEG0"/>
<accession>A0A418NEG0</accession>
<dbReference type="GO" id="GO:0003677">
    <property type="term" value="F:DNA binding"/>
    <property type="evidence" value="ECO:0007669"/>
    <property type="project" value="InterPro"/>
</dbReference>
<name>A0A418NEG0_9SPHN</name>
<organism evidence="2 3">
    <name type="scientific">Pelagerythrobacter aerophilus</name>
    <dbReference type="NCBI Taxonomy" id="2306995"/>
    <lineage>
        <taxon>Bacteria</taxon>
        <taxon>Pseudomonadati</taxon>
        <taxon>Pseudomonadota</taxon>
        <taxon>Alphaproteobacteria</taxon>
        <taxon>Sphingomonadales</taxon>
        <taxon>Erythrobacteraceae</taxon>
        <taxon>Pelagerythrobacter</taxon>
    </lineage>
</organism>
<evidence type="ECO:0000313" key="2">
    <source>
        <dbReference type="EMBL" id="RIV75614.1"/>
    </source>
</evidence>
<keyword evidence="3" id="KW-1185">Reference proteome</keyword>
<dbReference type="InterPro" id="IPR010982">
    <property type="entry name" value="Lambda_DNA-bd_dom_sf"/>
</dbReference>
<evidence type="ECO:0000259" key="1">
    <source>
        <dbReference type="PROSITE" id="PS50943"/>
    </source>
</evidence>
<dbReference type="SUPFAM" id="SSF47413">
    <property type="entry name" value="lambda repressor-like DNA-binding domains"/>
    <property type="match status" value="1"/>
</dbReference>
<reference evidence="2 3" key="1">
    <citation type="submission" date="2018-08" db="EMBL/GenBank/DDBJ databases">
        <title>Altererythrobacter sp.Ery1 and Ery12, the genome sequencing of novel strains in genus Alterythrobacter.</title>
        <authorList>
            <person name="Cheng H."/>
            <person name="Wu Y.-H."/>
            <person name="Fang C."/>
            <person name="Xu X.-W."/>
        </authorList>
    </citation>
    <scope>NUCLEOTIDE SEQUENCE [LARGE SCALE GENOMIC DNA]</scope>
    <source>
        <strain evidence="2 3">Ery1</strain>
    </source>
</reference>
<sequence>MDAKQCRMARSGLNISGRELADLSGVGYATIARFEAGSNITDENRLKLAKALEEAGANFSRRSGRASVSVPE</sequence>
<gene>
    <name evidence="2" type="ORF">D2V04_15080</name>
</gene>
<dbReference type="RefSeq" id="WP_119514540.1">
    <property type="nucleotide sequence ID" value="NZ_QXFK01000019.1"/>
</dbReference>
<dbReference type="Gene3D" id="1.10.260.40">
    <property type="entry name" value="lambda repressor-like DNA-binding domains"/>
    <property type="match status" value="1"/>
</dbReference>
<evidence type="ECO:0000313" key="3">
    <source>
        <dbReference type="Proteomes" id="UP000285092"/>
    </source>
</evidence>
<dbReference type="EMBL" id="QXFK01000019">
    <property type="protein sequence ID" value="RIV75614.1"/>
    <property type="molecule type" value="Genomic_DNA"/>
</dbReference>
<dbReference type="OrthoDB" id="4419620at2"/>
<dbReference type="PROSITE" id="PS50943">
    <property type="entry name" value="HTH_CROC1"/>
    <property type="match status" value="1"/>
</dbReference>
<dbReference type="CDD" id="cd00093">
    <property type="entry name" value="HTH_XRE"/>
    <property type="match status" value="1"/>
</dbReference>
<protein>
    <submittedName>
        <fullName evidence="2">XRE family transcriptional regulator</fullName>
    </submittedName>
</protein>
<dbReference type="Proteomes" id="UP000285092">
    <property type="component" value="Unassembled WGS sequence"/>
</dbReference>
<dbReference type="Pfam" id="PF01381">
    <property type="entry name" value="HTH_3"/>
    <property type="match status" value="1"/>
</dbReference>